<evidence type="ECO:0000256" key="5">
    <source>
        <dbReference type="ARBA" id="ARBA00022490"/>
    </source>
</evidence>
<feature type="region of interest" description="Disordered" evidence="12">
    <location>
        <begin position="1"/>
        <end position="20"/>
    </location>
</feature>
<dbReference type="GO" id="GO:0005737">
    <property type="term" value="C:cytoplasm"/>
    <property type="evidence" value="ECO:0007669"/>
    <property type="project" value="UniProtKB-SubCell"/>
</dbReference>
<protein>
    <recommendedName>
        <fullName evidence="4">Protein-L-isoaspartate O-methyltransferase</fullName>
        <ecNumber evidence="3">2.1.1.77</ecNumber>
    </recommendedName>
    <alternativeName>
        <fullName evidence="11">L-isoaspartyl protein carboxyl methyltransferase</fullName>
    </alternativeName>
    <alternativeName>
        <fullName evidence="9">Protein L-isoaspartyl methyltransferase</fullName>
    </alternativeName>
    <alternativeName>
        <fullName evidence="10">Protein-beta-aspartate methyltransferase</fullName>
    </alternativeName>
</protein>
<comment type="similarity">
    <text evidence="2">Belongs to the methyltransferase superfamily. L-isoaspartyl/D-aspartyl protein methyltransferase family.</text>
</comment>
<evidence type="ECO:0000256" key="11">
    <source>
        <dbReference type="ARBA" id="ARBA00031350"/>
    </source>
</evidence>
<dbReference type="STRING" id="995062.SAMN04489718_3370"/>
<keyword evidence="7 13" id="KW-0808">Transferase</keyword>
<dbReference type="EC" id="2.1.1.77" evidence="3"/>
<keyword evidence="6 13" id="KW-0489">Methyltransferase</keyword>
<evidence type="ECO:0000256" key="10">
    <source>
        <dbReference type="ARBA" id="ARBA00031323"/>
    </source>
</evidence>
<keyword evidence="5" id="KW-0963">Cytoplasm</keyword>
<dbReference type="InterPro" id="IPR027573">
    <property type="entry name" value="Methyltran_FxLD"/>
</dbReference>
<organism evidence="13 14">
    <name type="scientific">Actinopolyspora saharensis</name>
    <dbReference type="NCBI Taxonomy" id="995062"/>
    <lineage>
        <taxon>Bacteria</taxon>
        <taxon>Bacillati</taxon>
        <taxon>Actinomycetota</taxon>
        <taxon>Actinomycetes</taxon>
        <taxon>Actinopolysporales</taxon>
        <taxon>Actinopolysporaceae</taxon>
        <taxon>Actinopolyspora</taxon>
    </lineage>
</organism>
<evidence type="ECO:0000256" key="8">
    <source>
        <dbReference type="ARBA" id="ARBA00022691"/>
    </source>
</evidence>
<evidence type="ECO:0000256" key="2">
    <source>
        <dbReference type="ARBA" id="ARBA00005369"/>
    </source>
</evidence>
<dbReference type="InterPro" id="IPR000682">
    <property type="entry name" value="PCMT"/>
</dbReference>
<evidence type="ECO:0000256" key="9">
    <source>
        <dbReference type="ARBA" id="ARBA00030757"/>
    </source>
</evidence>
<dbReference type="RefSeq" id="WP_217637896.1">
    <property type="nucleotide sequence ID" value="NZ_FNKO01000002.1"/>
</dbReference>
<dbReference type="SUPFAM" id="SSF53335">
    <property type="entry name" value="S-adenosyl-L-methionine-dependent methyltransferases"/>
    <property type="match status" value="1"/>
</dbReference>
<dbReference type="AlphaFoldDB" id="A0A1H1G1S9"/>
<dbReference type="CDD" id="cd02440">
    <property type="entry name" value="AdoMet_MTases"/>
    <property type="match status" value="1"/>
</dbReference>
<comment type="subcellular location">
    <subcellularLocation>
        <location evidence="1">Cytoplasm</location>
    </subcellularLocation>
</comment>
<proteinExistence type="inferred from homology"/>
<evidence type="ECO:0000256" key="1">
    <source>
        <dbReference type="ARBA" id="ARBA00004496"/>
    </source>
</evidence>
<evidence type="ECO:0000256" key="6">
    <source>
        <dbReference type="ARBA" id="ARBA00022603"/>
    </source>
</evidence>
<keyword evidence="14" id="KW-1185">Reference proteome</keyword>
<dbReference type="Proteomes" id="UP000199301">
    <property type="component" value="Unassembled WGS sequence"/>
</dbReference>
<dbReference type="Pfam" id="PF01135">
    <property type="entry name" value="PCMT"/>
    <property type="match status" value="1"/>
</dbReference>
<evidence type="ECO:0000256" key="12">
    <source>
        <dbReference type="SAM" id="MobiDB-lite"/>
    </source>
</evidence>
<evidence type="ECO:0000313" key="13">
    <source>
        <dbReference type="EMBL" id="SDR07140.1"/>
    </source>
</evidence>
<dbReference type="GO" id="GO:0032259">
    <property type="term" value="P:methylation"/>
    <property type="evidence" value="ECO:0007669"/>
    <property type="project" value="UniProtKB-KW"/>
</dbReference>
<evidence type="ECO:0000256" key="3">
    <source>
        <dbReference type="ARBA" id="ARBA00011890"/>
    </source>
</evidence>
<dbReference type="EMBL" id="FNKO01000002">
    <property type="protein sequence ID" value="SDR07140.1"/>
    <property type="molecule type" value="Genomic_DNA"/>
</dbReference>
<dbReference type="PANTHER" id="PTHR11579:SF0">
    <property type="entry name" value="PROTEIN-L-ISOASPARTATE(D-ASPARTATE) O-METHYLTRANSFERASE"/>
    <property type="match status" value="1"/>
</dbReference>
<dbReference type="Gene3D" id="3.40.50.150">
    <property type="entry name" value="Vaccinia Virus protein VP39"/>
    <property type="match status" value="1"/>
</dbReference>
<dbReference type="GO" id="GO:0004719">
    <property type="term" value="F:protein-L-isoaspartate (D-aspartate) O-methyltransferase activity"/>
    <property type="evidence" value="ECO:0007669"/>
    <property type="project" value="UniProtKB-EC"/>
</dbReference>
<gene>
    <name evidence="13" type="ORF">SAMN04489718_3370</name>
</gene>
<keyword evidence="8" id="KW-0949">S-adenosyl-L-methionine</keyword>
<dbReference type="InterPro" id="IPR029063">
    <property type="entry name" value="SAM-dependent_MTases_sf"/>
</dbReference>
<dbReference type="NCBIfam" id="TIGR04364">
    <property type="entry name" value="methyltran_FxLD"/>
    <property type="match status" value="1"/>
</dbReference>
<dbReference type="PANTHER" id="PTHR11579">
    <property type="entry name" value="PROTEIN-L-ISOASPARTATE O-METHYLTRANSFERASE"/>
    <property type="match status" value="1"/>
</dbReference>
<sequence length="412" mass="44789">MDVERDMADEGAAEDSAQPGALRAAMVEELRQMGALRSDPVERAFRVVPRHLFSPEAPLMEAYGVNRSVVVKRDDDGMALSTVSAPSMQANMLEQTEVQPGMRVLEIGSGGVNAAMLAELVGAEGHVTTVDIDADVTERARRGLAESGYDQVRVVCADAEHGVADQAPYDRILVTVGVWDIPPAWLDQLVEGGRLIVPLRLQGVMRSIALERADGRLTSRSVHPCGFVPVQGAGAREEHVALLDADVGLRFDEQRRLNIAGLSEALATPPEERWSGVTIGSQEMIDDLTLWLTTTLPGCGMLTAKQAAIDRGLVGRPARRGVPAAVDGDSFAYRAAVRAAEDERHELGVHGHGPRGAELAEQYVDLMRQWDRQHRHGPGAVIEVHPAHTPDERVNHGFVLDRNHTRVVIFWP</sequence>
<evidence type="ECO:0000313" key="14">
    <source>
        <dbReference type="Proteomes" id="UP000199301"/>
    </source>
</evidence>
<evidence type="ECO:0000256" key="4">
    <source>
        <dbReference type="ARBA" id="ARBA00013346"/>
    </source>
</evidence>
<accession>A0A1H1G1S9</accession>
<reference evidence="14" key="1">
    <citation type="submission" date="2016-10" db="EMBL/GenBank/DDBJ databases">
        <authorList>
            <person name="Varghese N."/>
            <person name="Submissions S."/>
        </authorList>
    </citation>
    <scope>NUCLEOTIDE SEQUENCE [LARGE SCALE GENOMIC DNA]</scope>
    <source>
        <strain evidence="14">DSM 45459</strain>
    </source>
</reference>
<name>A0A1H1G1S9_9ACTN</name>
<evidence type="ECO:0000256" key="7">
    <source>
        <dbReference type="ARBA" id="ARBA00022679"/>
    </source>
</evidence>